<reference evidence="1 2" key="2">
    <citation type="journal article" date="2022" name="Mol. Ecol. Resour.">
        <title>The genomes of chicory, endive, great burdock and yacon provide insights into Asteraceae paleo-polyploidization history and plant inulin production.</title>
        <authorList>
            <person name="Fan W."/>
            <person name="Wang S."/>
            <person name="Wang H."/>
            <person name="Wang A."/>
            <person name="Jiang F."/>
            <person name="Liu H."/>
            <person name="Zhao H."/>
            <person name="Xu D."/>
            <person name="Zhang Y."/>
        </authorList>
    </citation>
    <scope>NUCLEOTIDE SEQUENCE [LARGE SCALE GENOMIC DNA]</scope>
    <source>
        <strain evidence="2">cv. Yunnan</strain>
        <tissue evidence="1">Leaves</tissue>
    </source>
</reference>
<protein>
    <submittedName>
        <fullName evidence="1">Uncharacterized protein</fullName>
    </submittedName>
</protein>
<keyword evidence="2" id="KW-1185">Reference proteome</keyword>
<sequence length="121" mass="13677">MALSGKLIGYIEISKTGDIFHDLLRHNPDKLVAITPDRVHDCELHEGERGAVGSVFSWKYTHEGKKKVAKKIIEAVNEEKHMIVYKIVGGDLVDELYKSFRVTFHIEPKGDWAGGCMDLRV</sequence>
<reference evidence="2" key="1">
    <citation type="journal article" date="2022" name="Mol. Ecol. Resour.">
        <title>The genomes of chicory, endive, great burdock and yacon provide insights into Asteraceae palaeo-polyploidization history and plant inulin production.</title>
        <authorList>
            <person name="Fan W."/>
            <person name="Wang S."/>
            <person name="Wang H."/>
            <person name="Wang A."/>
            <person name="Jiang F."/>
            <person name="Liu H."/>
            <person name="Zhao H."/>
            <person name="Xu D."/>
            <person name="Zhang Y."/>
        </authorList>
    </citation>
    <scope>NUCLEOTIDE SEQUENCE [LARGE SCALE GENOMIC DNA]</scope>
    <source>
        <strain evidence="2">cv. Yunnan</strain>
    </source>
</reference>
<name>A0ACB9CBA2_9ASTR</name>
<dbReference type="Proteomes" id="UP001056120">
    <property type="component" value="Linkage Group LG21"/>
</dbReference>
<proteinExistence type="predicted"/>
<evidence type="ECO:0000313" key="1">
    <source>
        <dbReference type="EMBL" id="KAI3731569.1"/>
    </source>
</evidence>
<evidence type="ECO:0000313" key="2">
    <source>
        <dbReference type="Proteomes" id="UP001056120"/>
    </source>
</evidence>
<gene>
    <name evidence="1" type="ORF">L1987_62758</name>
</gene>
<organism evidence="1 2">
    <name type="scientific">Smallanthus sonchifolius</name>
    <dbReference type="NCBI Taxonomy" id="185202"/>
    <lineage>
        <taxon>Eukaryota</taxon>
        <taxon>Viridiplantae</taxon>
        <taxon>Streptophyta</taxon>
        <taxon>Embryophyta</taxon>
        <taxon>Tracheophyta</taxon>
        <taxon>Spermatophyta</taxon>
        <taxon>Magnoliopsida</taxon>
        <taxon>eudicotyledons</taxon>
        <taxon>Gunneridae</taxon>
        <taxon>Pentapetalae</taxon>
        <taxon>asterids</taxon>
        <taxon>campanulids</taxon>
        <taxon>Asterales</taxon>
        <taxon>Asteraceae</taxon>
        <taxon>Asteroideae</taxon>
        <taxon>Heliantheae alliance</taxon>
        <taxon>Millerieae</taxon>
        <taxon>Smallanthus</taxon>
    </lineage>
</organism>
<accession>A0ACB9CBA2</accession>
<dbReference type="EMBL" id="CM042038">
    <property type="protein sequence ID" value="KAI3731569.1"/>
    <property type="molecule type" value="Genomic_DNA"/>
</dbReference>
<comment type="caution">
    <text evidence="1">The sequence shown here is derived from an EMBL/GenBank/DDBJ whole genome shotgun (WGS) entry which is preliminary data.</text>
</comment>